<organism evidence="2 3">
    <name type="scientific">Pelovirga terrestris</name>
    <dbReference type="NCBI Taxonomy" id="2771352"/>
    <lineage>
        <taxon>Bacteria</taxon>
        <taxon>Pseudomonadati</taxon>
        <taxon>Thermodesulfobacteriota</taxon>
        <taxon>Desulfuromonadia</taxon>
        <taxon>Geobacterales</taxon>
        <taxon>Geobacteraceae</taxon>
        <taxon>Pelovirga</taxon>
    </lineage>
</organism>
<dbReference type="PANTHER" id="PTHR22617">
    <property type="entry name" value="CHEMOTAXIS SENSOR HISTIDINE KINASE-RELATED"/>
    <property type="match status" value="1"/>
</dbReference>
<evidence type="ECO:0000313" key="2">
    <source>
        <dbReference type="EMBL" id="MBD1401238.1"/>
    </source>
</evidence>
<dbReference type="GO" id="GO:0007165">
    <property type="term" value="P:signal transduction"/>
    <property type="evidence" value="ECO:0007669"/>
    <property type="project" value="InterPro"/>
</dbReference>
<dbReference type="SMART" id="SM00260">
    <property type="entry name" value="CheW"/>
    <property type="match status" value="1"/>
</dbReference>
<name>A0A8J6QYH9_9BACT</name>
<gene>
    <name evidence="2" type="ORF">ICT70_11180</name>
</gene>
<accession>A0A8J6QYH9</accession>
<dbReference type="Proteomes" id="UP000632828">
    <property type="component" value="Unassembled WGS sequence"/>
</dbReference>
<dbReference type="AlphaFoldDB" id="A0A8J6QYH9"/>
<dbReference type="GO" id="GO:0005829">
    <property type="term" value="C:cytosol"/>
    <property type="evidence" value="ECO:0007669"/>
    <property type="project" value="TreeGrafter"/>
</dbReference>
<evidence type="ECO:0000313" key="3">
    <source>
        <dbReference type="Proteomes" id="UP000632828"/>
    </source>
</evidence>
<dbReference type="InterPro" id="IPR036061">
    <property type="entry name" value="CheW-like_dom_sf"/>
</dbReference>
<comment type="caution">
    <text evidence="2">The sequence shown here is derived from an EMBL/GenBank/DDBJ whole genome shotgun (WGS) entry which is preliminary data.</text>
</comment>
<dbReference type="PANTHER" id="PTHR22617:SF23">
    <property type="entry name" value="CHEMOTAXIS PROTEIN CHEW"/>
    <property type="match status" value="1"/>
</dbReference>
<feature type="domain" description="CheW-like" evidence="1">
    <location>
        <begin position="20"/>
        <end position="159"/>
    </location>
</feature>
<dbReference type="Pfam" id="PF01584">
    <property type="entry name" value="CheW"/>
    <property type="match status" value="1"/>
</dbReference>
<dbReference type="EMBL" id="JACWUN010000013">
    <property type="protein sequence ID" value="MBD1401238.1"/>
    <property type="molecule type" value="Genomic_DNA"/>
</dbReference>
<dbReference type="InterPro" id="IPR039315">
    <property type="entry name" value="CheW"/>
</dbReference>
<dbReference type="Gene3D" id="2.40.50.180">
    <property type="entry name" value="CheA-289, Domain 4"/>
    <property type="match status" value="1"/>
</dbReference>
<sequence>MTAPEEVNRDLSSINEDSMEGMYLTFDLASEGYGLEIRHVIEIIGIQPITAVPDLPDHVIGVLNLRGKVIPIIDVRRRFGLPHRDHDDRTCIVVVNVNENSVGLVVDKVSEVITIPANEIEPPPGTNRNGKRYIAGMGKIGQQVKILLDIEALLEDEELDEVAAA</sequence>
<dbReference type="InterPro" id="IPR002545">
    <property type="entry name" value="CheW-lke_dom"/>
</dbReference>
<evidence type="ECO:0000259" key="1">
    <source>
        <dbReference type="PROSITE" id="PS50851"/>
    </source>
</evidence>
<proteinExistence type="predicted"/>
<dbReference type="GO" id="GO:0006935">
    <property type="term" value="P:chemotaxis"/>
    <property type="evidence" value="ECO:0007669"/>
    <property type="project" value="InterPro"/>
</dbReference>
<keyword evidence="3" id="KW-1185">Reference proteome</keyword>
<dbReference type="PROSITE" id="PS50851">
    <property type="entry name" value="CHEW"/>
    <property type="match status" value="1"/>
</dbReference>
<reference evidence="2" key="1">
    <citation type="submission" date="2020-09" db="EMBL/GenBank/DDBJ databases">
        <title>Pelobacter alkaliphilus sp. nov., a novel anaerobic arsenate-reducing bacterium from terrestrial mud volcano.</title>
        <authorList>
            <person name="Khomyakova M.A."/>
            <person name="Merkel A.Y."/>
            <person name="Slobodkin A.I."/>
        </authorList>
    </citation>
    <scope>NUCLEOTIDE SEQUENCE</scope>
    <source>
        <strain evidence="2">M08fum</strain>
    </source>
</reference>
<protein>
    <submittedName>
        <fullName evidence="2">Purine-binding chemotaxis protein CheW</fullName>
    </submittedName>
</protein>
<dbReference type="SUPFAM" id="SSF50341">
    <property type="entry name" value="CheW-like"/>
    <property type="match status" value="1"/>
</dbReference>
<dbReference type="Gene3D" id="2.30.30.40">
    <property type="entry name" value="SH3 Domains"/>
    <property type="match status" value="1"/>
</dbReference>